<accession>A0A813YJD0</accession>
<comment type="subcellular location">
    <subcellularLocation>
        <location evidence="1 8">Nucleus</location>
    </subcellularLocation>
</comment>
<name>A0A813YJD0_9BILA</name>
<dbReference type="EMBL" id="CAJNOC010001706">
    <property type="protein sequence ID" value="CAF0885095.1"/>
    <property type="molecule type" value="Genomic_DNA"/>
</dbReference>
<evidence type="ECO:0000256" key="4">
    <source>
        <dbReference type="ARBA" id="ARBA00023015"/>
    </source>
</evidence>
<gene>
    <name evidence="10" type="ORF">OXX778_LOCUS10619</name>
</gene>
<dbReference type="GO" id="GO:0006289">
    <property type="term" value="P:nucleotide-excision repair"/>
    <property type="evidence" value="ECO:0007669"/>
    <property type="project" value="InterPro"/>
</dbReference>
<evidence type="ECO:0000256" key="8">
    <source>
        <dbReference type="RuleBase" id="RU364024"/>
    </source>
</evidence>
<comment type="caution">
    <text evidence="10">The sequence shown here is derived from an EMBL/GenBank/DDBJ whole genome shotgun (WGS) entry which is preliminary data.</text>
</comment>
<keyword evidence="5 8" id="KW-0804">Transcription</keyword>
<dbReference type="GO" id="GO:0001671">
    <property type="term" value="F:ATPase activator activity"/>
    <property type="evidence" value="ECO:0007669"/>
    <property type="project" value="InterPro"/>
</dbReference>
<evidence type="ECO:0000256" key="3">
    <source>
        <dbReference type="ARBA" id="ARBA00022763"/>
    </source>
</evidence>
<dbReference type="OrthoDB" id="364513at2759"/>
<evidence type="ECO:0000256" key="5">
    <source>
        <dbReference type="ARBA" id="ARBA00023163"/>
    </source>
</evidence>
<comment type="similarity">
    <text evidence="2 8">Belongs to the TFB2 family.</text>
</comment>
<keyword evidence="6 8" id="KW-0234">DNA repair</keyword>
<dbReference type="Pfam" id="PF18307">
    <property type="entry name" value="Tfb2_C"/>
    <property type="match status" value="1"/>
</dbReference>
<dbReference type="Proteomes" id="UP000663879">
    <property type="component" value="Unassembled WGS sequence"/>
</dbReference>
<reference evidence="10" key="1">
    <citation type="submission" date="2021-02" db="EMBL/GenBank/DDBJ databases">
        <authorList>
            <person name="Nowell W R."/>
        </authorList>
    </citation>
    <scope>NUCLEOTIDE SEQUENCE</scope>
    <source>
        <strain evidence="10">Ploen Becks lab</strain>
    </source>
</reference>
<keyword evidence="11" id="KW-1185">Reference proteome</keyword>
<evidence type="ECO:0000256" key="6">
    <source>
        <dbReference type="ARBA" id="ARBA00023204"/>
    </source>
</evidence>
<dbReference type="Gene3D" id="3.30.70.2610">
    <property type="match status" value="1"/>
</dbReference>
<dbReference type="InterPro" id="IPR040662">
    <property type="entry name" value="Tfb2_C"/>
</dbReference>
<dbReference type="InterPro" id="IPR004598">
    <property type="entry name" value="TFIIH_p52/Tfb2"/>
</dbReference>
<dbReference type="AlphaFoldDB" id="A0A813YJD0"/>
<dbReference type="Pfam" id="PF03849">
    <property type="entry name" value="Tfb2"/>
    <property type="match status" value="1"/>
</dbReference>
<dbReference type="PANTHER" id="PTHR13152:SF0">
    <property type="entry name" value="GENERAL TRANSCRIPTION FACTOR IIH SUBUNIT 4"/>
    <property type="match status" value="1"/>
</dbReference>
<dbReference type="PANTHER" id="PTHR13152">
    <property type="entry name" value="TFIIH, POLYPEPTIDE 4"/>
    <property type="match status" value="1"/>
</dbReference>
<evidence type="ECO:0000256" key="7">
    <source>
        <dbReference type="ARBA" id="ARBA00023242"/>
    </source>
</evidence>
<evidence type="ECO:0000259" key="9">
    <source>
        <dbReference type="Pfam" id="PF18307"/>
    </source>
</evidence>
<evidence type="ECO:0000256" key="2">
    <source>
        <dbReference type="ARBA" id="ARBA00007132"/>
    </source>
</evidence>
<dbReference type="GO" id="GO:0005675">
    <property type="term" value="C:transcription factor TFIIH holo complex"/>
    <property type="evidence" value="ECO:0007669"/>
    <property type="project" value="TreeGrafter"/>
</dbReference>
<dbReference type="NCBIfam" id="TIGR00625">
    <property type="entry name" value="tfb2"/>
    <property type="match status" value="1"/>
</dbReference>
<sequence>MTKNLIEFKDLTSYITSLPLTVIEKIFDHPTTCLTIFRELPELAKTFIMRLLLISQEVPKVTIDSWIDSKYQDKKVETFKVLTNLGIWQEIRTQAGLPAYILKNSFKENLYLGMFDLTKSETADQNPQVDSKKMVEMMEKLDNYAIERWESILKYIVNPKDAKNQVSNSTKEVLKFAGLMKSVDENYVPPSNSMDDESVSDEPVILTAAAFQFLLWNRKIQIWYFIIQLLEYFWQKKNQDLSECLTLLFELSFSTFGKDYSCENFSEGREEFLQELRKLGLVFMKTRKIKRFYPTRLIIQLANGINSGFETDKDDKGYIIAETNYRIYAYTDSHLKISLLALFSDLMYRFPNMVVAALTRESVREAFKMGITAQQIVNFLRSNAHPQIASRKPILPETISDQIHFWYNERNRLKFDEGVFYGQFNSDDDFLSLKNYAKDIDALVWFNDSKRLMVAKKSSHDAIKKFYKQNKPK</sequence>
<keyword evidence="4 8" id="KW-0805">Transcription regulation</keyword>
<organism evidence="10 11">
    <name type="scientific">Brachionus calyciflorus</name>
    <dbReference type="NCBI Taxonomy" id="104777"/>
    <lineage>
        <taxon>Eukaryota</taxon>
        <taxon>Metazoa</taxon>
        <taxon>Spiralia</taxon>
        <taxon>Gnathifera</taxon>
        <taxon>Rotifera</taxon>
        <taxon>Eurotatoria</taxon>
        <taxon>Monogononta</taxon>
        <taxon>Pseudotrocha</taxon>
        <taxon>Ploima</taxon>
        <taxon>Brachionidae</taxon>
        <taxon>Brachionus</taxon>
    </lineage>
</organism>
<comment type="function">
    <text evidence="8">Component of the general transcription and DNA repair factor IIH (TFIIH) core complex which is involved in general and transcription-coupled nucleotide excision repair (NER) of damaged DNA.</text>
</comment>
<keyword evidence="7 8" id="KW-0539">Nucleus</keyword>
<evidence type="ECO:0000313" key="11">
    <source>
        <dbReference type="Proteomes" id="UP000663879"/>
    </source>
</evidence>
<evidence type="ECO:0000313" key="10">
    <source>
        <dbReference type="EMBL" id="CAF0885095.1"/>
    </source>
</evidence>
<protein>
    <recommendedName>
        <fullName evidence="8">General transcription factor IIH subunit 4</fullName>
    </recommendedName>
</protein>
<proteinExistence type="inferred from homology"/>
<dbReference type="GO" id="GO:0000439">
    <property type="term" value="C:transcription factor TFIIH core complex"/>
    <property type="evidence" value="ECO:0007669"/>
    <property type="project" value="InterPro"/>
</dbReference>
<feature type="domain" description="Transcription factor Tfb2 C-terminal" evidence="9">
    <location>
        <begin position="401"/>
        <end position="468"/>
    </location>
</feature>
<keyword evidence="3 8" id="KW-0227">DNA damage</keyword>
<dbReference type="GO" id="GO:0003690">
    <property type="term" value="F:double-stranded DNA binding"/>
    <property type="evidence" value="ECO:0007669"/>
    <property type="project" value="TreeGrafter"/>
</dbReference>
<evidence type="ECO:0000256" key="1">
    <source>
        <dbReference type="ARBA" id="ARBA00004123"/>
    </source>
</evidence>